<accession>A0A832I9I2</accession>
<keyword evidence="7" id="KW-0969">Cilium</keyword>
<keyword evidence="2" id="KW-1003">Cell membrane</keyword>
<proteinExistence type="predicted"/>
<dbReference type="GO" id="GO:0044781">
    <property type="term" value="P:bacterial-type flagellum organization"/>
    <property type="evidence" value="ECO:0007669"/>
    <property type="project" value="InterPro"/>
</dbReference>
<evidence type="ECO:0000256" key="4">
    <source>
        <dbReference type="ARBA" id="ARBA00022989"/>
    </source>
</evidence>
<dbReference type="EMBL" id="DTKQ01000051">
    <property type="protein sequence ID" value="HGZ79739.1"/>
    <property type="molecule type" value="Genomic_DNA"/>
</dbReference>
<gene>
    <name evidence="7" type="ORF">ENW55_07115</name>
</gene>
<protein>
    <submittedName>
        <fullName evidence="7">Flagellar biosynthesis protein FliZ</fullName>
    </submittedName>
</protein>
<keyword evidence="7" id="KW-0282">Flagellum</keyword>
<keyword evidence="7" id="KW-0966">Cell projection</keyword>
<dbReference type="GO" id="GO:0016020">
    <property type="term" value="C:membrane"/>
    <property type="evidence" value="ECO:0007669"/>
    <property type="project" value="InterPro"/>
</dbReference>
<comment type="caution">
    <text evidence="7">The sequence shown here is derived from an EMBL/GenBank/DDBJ whole genome shotgun (WGS) entry which is preliminary data.</text>
</comment>
<reference evidence="7" key="1">
    <citation type="journal article" date="2020" name="mSystems">
        <title>Genome- and Community-Level Interaction Insights into Carbon Utilization and Element Cycling Functions of Hydrothermarchaeota in Hydrothermal Sediment.</title>
        <authorList>
            <person name="Zhou Z."/>
            <person name="Liu Y."/>
            <person name="Xu W."/>
            <person name="Pan J."/>
            <person name="Luo Z.H."/>
            <person name="Li M."/>
        </authorList>
    </citation>
    <scope>NUCLEOTIDE SEQUENCE [LARGE SCALE GENOMIC DNA]</scope>
    <source>
        <strain evidence="7">SpSt-86</strain>
    </source>
</reference>
<evidence type="ECO:0000256" key="6">
    <source>
        <dbReference type="SAM" id="Phobius"/>
    </source>
</evidence>
<organism evidence="7">
    <name type="scientific">Pseudothermotoga hypogea</name>
    <dbReference type="NCBI Taxonomy" id="57487"/>
    <lineage>
        <taxon>Bacteria</taxon>
        <taxon>Thermotogati</taxon>
        <taxon>Thermotogota</taxon>
        <taxon>Thermotogae</taxon>
        <taxon>Thermotogales</taxon>
        <taxon>Thermotogaceae</taxon>
        <taxon>Pseudothermotoga</taxon>
    </lineage>
</organism>
<dbReference type="InterPro" id="IPR022781">
    <property type="entry name" value="Flagellar_biosynth_FliO"/>
</dbReference>
<evidence type="ECO:0000256" key="1">
    <source>
        <dbReference type="ARBA" id="ARBA00004236"/>
    </source>
</evidence>
<evidence type="ECO:0000313" key="7">
    <source>
        <dbReference type="EMBL" id="HGZ79739.1"/>
    </source>
</evidence>
<evidence type="ECO:0000256" key="3">
    <source>
        <dbReference type="ARBA" id="ARBA00022692"/>
    </source>
</evidence>
<feature type="transmembrane region" description="Helical" evidence="6">
    <location>
        <begin position="7"/>
        <end position="29"/>
    </location>
</feature>
<dbReference type="AlphaFoldDB" id="A0A832I9I2"/>
<sequence length="114" mass="13212">MGSIGKLIAQFLLALGILVGLLYLVYVFVRKRVPFVASRDVQVLQRHYIDRNTSIVLVKVLDEYYYLLLSHSSSTILKKLSEQEVAHVEVKEPFSKILFKRLSKTRSQNEEEKE</sequence>
<dbReference type="Pfam" id="PF04347">
    <property type="entry name" value="FliO"/>
    <property type="match status" value="1"/>
</dbReference>
<evidence type="ECO:0000256" key="5">
    <source>
        <dbReference type="ARBA" id="ARBA00023136"/>
    </source>
</evidence>
<keyword evidence="3 6" id="KW-0812">Transmembrane</keyword>
<keyword evidence="5 6" id="KW-0472">Membrane</keyword>
<comment type="subcellular location">
    <subcellularLocation>
        <location evidence="1">Cell membrane</location>
    </subcellularLocation>
</comment>
<name>A0A832I9I2_9THEM</name>
<keyword evidence="4 6" id="KW-1133">Transmembrane helix</keyword>
<evidence type="ECO:0000256" key="2">
    <source>
        <dbReference type="ARBA" id="ARBA00022475"/>
    </source>
</evidence>